<dbReference type="STRING" id="282683.SAMN04488105_12142"/>
<dbReference type="EMBL" id="FNAV01000021">
    <property type="protein sequence ID" value="SDF43816.1"/>
    <property type="molecule type" value="Genomic_DNA"/>
</dbReference>
<keyword evidence="2" id="KW-1185">Reference proteome</keyword>
<accession>A0A1G7L396</accession>
<evidence type="ECO:0000313" key="1">
    <source>
        <dbReference type="EMBL" id="SDF43816.1"/>
    </source>
</evidence>
<gene>
    <name evidence="1" type="ORF">SAMN04488105_12142</name>
</gene>
<sequence>MSRHDTGAITAAPGQRVTVPLAPPRGVAVMHPLTGGDELDLSDALGPLTPVAAETALLLAGGAELDGQPADGGALDALVAGDRNRLLLALLCASYGAPGHLIMTCETEGCGAVHEVPFEAAMFLGAVPDVSDGTVETEEGPLGLRLPTGADIAASGGSAARLLALCAGGPVASGAVAQAEVWLATADPCAEIALAAECDACGAAIGGRLDPLELLRAEMGRWGGVLAEFDLLARRYHWSEAELLAMPAHRRRRYVRMVWAEGGATARGAA</sequence>
<protein>
    <submittedName>
        <fullName evidence="1">Uncharacterized protein</fullName>
    </submittedName>
</protein>
<dbReference type="Proteomes" id="UP000198994">
    <property type="component" value="Unassembled WGS sequence"/>
</dbReference>
<name>A0A1G7L396_9RHOB</name>
<proteinExistence type="predicted"/>
<evidence type="ECO:0000313" key="2">
    <source>
        <dbReference type="Proteomes" id="UP000198994"/>
    </source>
</evidence>
<dbReference type="OrthoDB" id="283948at2"/>
<dbReference type="AlphaFoldDB" id="A0A1G7L396"/>
<dbReference type="RefSeq" id="WP_089963374.1">
    <property type="nucleotide sequence ID" value="NZ_FNAV01000021.1"/>
</dbReference>
<organism evidence="1 2">
    <name type="scientific">Salipiger thiooxidans</name>
    <dbReference type="NCBI Taxonomy" id="282683"/>
    <lineage>
        <taxon>Bacteria</taxon>
        <taxon>Pseudomonadati</taxon>
        <taxon>Pseudomonadota</taxon>
        <taxon>Alphaproteobacteria</taxon>
        <taxon>Rhodobacterales</taxon>
        <taxon>Roseobacteraceae</taxon>
        <taxon>Salipiger</taxon>
    </lineage>
</organism>
<reference evidence="2" key="1">
    <citation type="submission" date="2016-10" db="EMBL/GenBank/DDBJ databases">
        <authorList>
            <person name="Varghese N."/>
            <person name="Submissions S."/>
        </authorList>
    </citation>
    <scope>NUCLEOTIDE SEQUENCE [LARGE SCALE GENOMIC DNA]</scope>
    <source>
        <strain evidence="2">DSM 10146</strain>
    </source>
</reference>